<sequence length="189" mass="21280">MEGIVCKKKEATGAVGYCILFGLALILVITTMYIAMASKLMSEQHTIDDALSDSVLASLVADDVYYFETAESYGYPVVRFRNRDESYNNYMACMRDAISNTEGFYYNFEYTTFIEYEVEDSQVRITTYSGNGGARSTSYGRVGSVKTPAGEVVRKTSAYAKVTFDLKSILDDSYIRKTRDIYCALKINY</sequence>
<dbReference type="EMBL" id="FMXR01000004">
    <property type="protein sequence ID" value="SDB02178.1"/>
    <property type="molecule type" value="Genomic_DNA"/>
</dbReference>
<dbReference type="RefSeq" id="WP_090170968.1">
    <property type="nucleotide sequence ID" value="NZ_FMXR01000004.1"/>
</dbReference>
<keyword evidence="3" id="KW-1185">Reference proteome</keyword>
<name>A0A1G6A131_EUBOX</name>
<keyword evidence="1" id="KW-0472">Membrane</keyword>
<evidence type="ECO:0000313" key="2">
    <source>
        <dbReference type="EMBL" id="SDB02178.1"/>
    </source>
</evidence>
<organism evidence="2 3">
    <name type="scientific">Eubacterium oxidoreducens</name>
    <dbReference type="NCBI Taxonomy" id="1732"/>
    <lineage>
        <taxon>Bacteria</taxon>
        <taxon>Bacillati</taxon>
        <taxon>Bacillota</taxon>
        <taxon>Clostridia</taxon>
        <taxon>Eubacteriales</taxon>
        <taxon>Eubacteriaceae</taxon>
        <taxon>Eubacterium</taxon>
    </lineage>
</organism>
<dbReference type="Proteomes" id="UP000199228">
    <property type="component" value="Unassembled WGS sequence"/>
</dbReference>
<reference evidence="2 3" key="1">
    <citation type="submission" date="2016-10" db="EMBL/GenBank/DDBJ databases">
        <authorList>
            <person name="de Groot N.N."/>
        </authorList>
    </citation>
    <scope>NUCLEOTIDE SEQUENCE [LARGE SCALE GENOMIC DNA]</scope>
    <source>
        <strain evidence="2 3">DSM 3217</strain>
    </source>
</reference>
<keyword evidence="1" id="KW-0812">Transmembrane</keyword>
<proteinExistence type="predicted"/>
<evidence type="ECO:0008006" key="4">
    <source>
        <dbReference type="Google" id="ProtNLM"/>
    </source>
</evidence>
<dbReference type="STRING" id="1732.SAMN02910417_00137"/>
<feature type="transmembrane region" description="Helical" evidence="1">
    <location>
        <begin position="14"/>
        <end position="35"/>
    </location>
</feature>
<evidence type="ECO:0000256" key="1">
    <source>
        <dbReference type="SAM" id="Phobius"/>
    </source>
</evidence>
<protein>
    <recommendedName>
        <fullName evidence="4">Flp pilus-assembly TadE/G-like</fullName>
    </recommendedName>
</protein>
<keyword evidence="1" id="KW-1133">Transmembrane helix</keyword>
<dbReference type="AlphaFoldDB" id="A0A1G6A131"/>
<evidence type="ECO:0000313" key="3">
    <source>
        <dbReference type="Proteomes" id="UP000199228"/>
    </source>
</evidence>
<dbReference type="OrthoDB" id="2057036at2"/>
<gene>
    <name evidence="2" type="ORF">SAMN02910417_00137</name>
</gene>
<accession>A0A1G6A131</accession>